<evidence type="ECO:0000313" key="2">
    <source>
        <dbReference type="Proteomes" id="UP000661691"/>
    </source>
</evidence>
<sequence>MSKADLLDDIRYEIGLKSDKSRRLEPVYAFICKTMVEMMTDYESVSIYMAQTSAFIRMYHSGSHLLRKDIPYGDSLLSLAAVRGNVVREMKDTVTEVYVPFYHGHHLIGVLVVVSIPLGRIDDEDVTLFCEIRSLLETRLKEMNN</sequence>
<accession>A0A926N810</accession>
<keyword evidence="2" id="KW-1185">Reference proteome</keyword>
<organism evidence="1 2">
    <name type="scientific">Polycladospora coralii</name>
    <dbReference type="NCBI Taxonomy" id="2771432"/>
    <lineage>
        <taxon>Bacteria</taxon>
        <taxon>Bacillati</taxon>
        <taxon>Bacillota</taxon>
        <taxon>Bacilli</taxon>
        <taxon>Bacillales</taxon>
        <taxon>Thermoactinomycetaceae</taxon>
        <taxon>Polycladospora</taxon>
    </lineage>
</organism>
<gene>
    <name evidence="1" type="ORF">IC620_02755</name>
</gene>
<comment type="caution">
    <text evidence="1">The sequence shown here is derived from an EMBL/GenBank/DDBJ whole genome shotgun (WGS) entry which is preliminary data.</text>
</comment>
<name>A0A926N810_9BACL</name>
<dbReference type="Proteomes" id="UP000661691">
    <property type="component" value="Unassembled WGS sequence"/>
</dbReference>
<evidence type="ECO:0000313" key="1">
    <source>
        <dbReference type="EMBL" id="MBD1371273.1"/>
    </source>
</evidence>
<evidence type="ECO:0008006" key="3">
    <source>
        <dbReference type="Google" id="ProtNLM"/>
    </source>
</evidence>
<protein>
    <recommendedName>
        <fullName evidence="3">GAF domain-containing protein</fullName>
    </recommendedName>
</protein>
<dbReference type="EMBL" id="JACXAH010000003">
    <property type="protein sequence ID" value="MBD1371273.1"/>
    <property type="molecule type" value="Genomic_DNA"/>
</dbReference>
<dbReference type="SUPFAM" id="SSF55781">
    <property type="entry name" value="GAF domain-like"/>
    <property type="match status" value="1"/>
</dbReference>
<dbReference type="AlphaFoldDB" id="A0A926N810"/>
<reference evidence="1" key="1">
    <citation type="submission" date="2020-09" db="EMBL/GenBank/DDBJ databases">
        <title>A novel bacterium of genus Hazenella, isolated from South China Sea.</title>
        <authorList>
            <person name="Huang H."/>
            <person name="Mo K."/>
            <person name="Hu Y."/>
        </authorList>
    </citation>
    <scope>NUCLEOTIDE SEQUENCE</scope>
    <source>
        <strain evidence="1">IB182357</strain>
    </source>
</reference>
<proteinExistence type="predicted"/>
<dbReference type="RefSeq" id="WP_191141461.1">
    <property type="nucleotide sequence ID" value="NZ_JACXAH010000003.1"/>
</dbReference>